<comment type="caution">
    <text evidence="1">The sequence shown here is derived from an EMBL/GenBank/DDBJ whole genome shotgun (WGS) entry which is preliminary data.</text>
</comment>
<organism evidence="1 2">
    <name type="scientific">Rhipicephalus sanguineus</name>
    <name type="common">Brown dog tick</name>
    <name type="synonym">Ixodes sanguineus</name>
    <dbReference type="NCBI Taxonomy" id="34632"/>
    <lineage>
        <taxon>Eukaryota</taxon>
        <taxon>Metazoa</taxon>
        <taxon>Ecdysozoa</taxon>
        <taxon>Arthropoda</taxon>
        <taxon>Chelicerata</taxon>
        <taxon>Arachnida</taxon>
        <taxon>Acari</taxon>
        <taxon>Parasitiformes</taxon>
        <taxon>Ixodida</taxon>
        <taxon>Ixodoidea</taxon>
        <taxon>Ixodidae</taxon>
        <taxon>Rhipicephalinae</taxon>
        <taxon>Rhipicephalus</taxon>
        <taxon>Rhipicephalus</taxon>
    </lineage>
</organism>
<reference evidence="1" key="2">
    <citation type="submission" date="2021-09" db="EMBL/GenBank/DDBJ databases">
        <authorList>
            <person name="Jia N."/>
            <person name="Wang J."/>
            <person name="Shi W."/>
            <person name="Du L."/>
            <person name="Sun Y."/>
            <person name="Zhan W."/>
            <person name="Jiang J."/>
            <person name="Wang Q."/>
            <person name="Zhang B."/>
            <person name="Ji P."/>
            <person name="Sakyi L.B."/>
            <person name="Cui X."/>
            <person name="Yuan T."/>
            <person name="Jiang B."/>
            <person name="Yang W."/>
            <person name="Lam T.T.-Y."/>
            <person name="Chang Q."/>
            <person name="Ding S."/>
            <person name="Wang X."/>
            <person name="Zhu J."/>
            <person name="Ruan X."/>
            <person name="Zhao L."/>
            <person name="Wei J."/>
            <person name="Que T."/>
            <person name="Du C."/>
            <person name="Cheng J."/>
            <person name="Dai P."/>
            <person name="Han X."/>
            <person name="Huang E."/>
            <person name="Gao Y."/>
            <person name="Liu J."/>
            <person name="Shao H."/>
            <person name="Ye R."/>
            <person name="Li L."/>
            <person name="Wei W."/>
            <person name="Wang X."/>
            <person name="Wang C."/>
            <person name="Huo Q."/>
            <person name="Li W."/>
            <person name="Guo W."/>
            <person name="Chen H."/>
            <person name="Chen S."/>
            <person name="Zhou L."/>
            <person name="Zhou L."/>
            <person name="Ni X."/>
            <person name="Tian J."/>
            <person name="Zhou Y."/>
            <person name="Sheng Y."/>
            <person name="Liu T."/>
            <person name="Pan Y."/>
            <person name="Xia L."/>
            <person name="Li J."/>
            <person name="Zhao F."/>
            <person name="Cao W."/>
        </authorList>
    </citation>
    <scope>NUCLEOTIDE SEQUENCE</scope>
    <source>
        <strain evidence="1">Rsan-2018</strain>
        <tissue evidence="1">Larvae</tissue>
    </source>
</reference>
<reference evidence="1" key="1">
    <citation type="journal article" date="2020" name="Cell">
        <title>Large-Scale Comparative Analyses of Tick Genomes Elucidate Their Genetic Diversity and Vector Capacities.</title>
        <authorList>
            <consortium name="Tick Genome and Microbiome Consortium (TIGMIC)"/>
            <person name="Jia N."/>
            <person name="Wang J."/>
            <person name="Shi W."/>
            <person name="Du L."/>
            <person name="Sun Y."/>
            <person name="Zhan W."/>
            <person name="Jiang J.F."/>
            <person name="Wang Q."/>
            <person name="Zhang B."/>
            <person name="Ji P."/>
            <person name="Bell-Sakyi L."/>
            <person name="Cui X.M."/>
            <person name="Yuan T.T."/>
            <person name="Jiang B.G."/>
            <person name="Yang W.F."/>
            <person name="Lam T.T."/>
            <person name="Chang Q.C."/>
            <person name="Ding S.J."/>
            <person name="Wang X.J."/>
            <person name="Zhu J.G."/>
            <person name="Ruan X.D."/>
            <person name="Zhao L."/>
            <person name="Wei J.T."/>
            <person name="Ye R.Z."/>
            <person name="Que T.C."/>
            <person name="Du C.H."/>
            <person name="Zhou Y.H."/>
            <person name="Cheng J.X."/>
            <person name="Dai P.F."/>
            <person name="Guo W.B."/>
            <person name="Han X.H."/>
            <person name="Huang E.J."/>
            <person name="Li L.F."/>
            <person name="Wei W."/>
            <person name="Gao Y.C."/>
            <person name="Liu J.Z."/>
            <person name="Shao H.Z."/>
            <person name="Wang X."/>
            <person name="Wang C.C."/>
            <person name="Yang T.C."/>
            <person name="Huo Q.B."/>
            <person name="Li W."/>
            <person name="Chen H.Y."/>
            <person name="Chen S.E."/>
            <person name="Zhou L.G."/>
            <person name="Ni X.B."/>
            <person name="Tian J.H."/>
            <person name="Sheng Y."/>
            <person name="Liu T."/>
            <person name="Pan Y.S."/>
            <person name="Xia L.Y."/>
            <person name="Li J."/>
            <person name="Zhao F."/>
            <person name="Cao W.C."/>
        </authorList>
    </citation>
    <scope>NUCLEOTIDE SEQUENCE</scope>
    <source>
        <strain evidence="1">Rsan-2018</strain>
    </source>
</reference>
<dbReference type="AlphaFoldDB" id="A0A9D4YRD6"/>
<keyword evidence="2" id="KW-1185">Reference proteome</keyword>
<dbReference type="EMBL" id="JABSTV010001034">
    <property type="protein sequence ID" value="KAH7985235.1"/>
    <property type="molecule type" value="Genomic_DNA"/>
</dbReference>
<evidence type="ECO:0000313" key="1">
    <source>
        <dbReference type="EMBL" id="KAH7985235.1"/>
    </source>
</evidence>
<gene>
    <name evidence="1" type="ORF">HPB52_024239</name>
</gene>
<sequence>MKQLELFFVCFSSARMTASSHKVPEKYETLDVLVNKEAQRVGVEAIQLGGVLRAIEHGLRATAQYQQGAESQGQQYFFDKIFKAKGELVKGIGKVVEGAAKGVSNAVNALTFSDTKGVVTTKAADILRKLVIKDLSLLLAKTARHTTTFANIMPMN</sequence>
<accession>A0A9D4YRD6</accession>
<dbReference type="Proteomes" id="UP000821837">
    <property type="component" value="Unassembled WGS sequence"/>
</dbReference>
<proteinExistence type="predicted"/>
<name>A0A9D4YRD6_RHISA</name>
<protein>
    <submittedName>
        <fullName evidence="1">Uncharacterized protein</fullName>
    </submittedName>
</protein>
<evidence type="ECO:0000313" key="2">
    <source>
        <dbReference type="Proteomes" id="UP000821837"/>
    </source>
</evidence>
<dbReference type="VEuPathDB" id="VectorBase:RSAN_046314"/>